<evidence type="ECO:0000313" key="2">
    <source>
        <dbReference type="Proteomes" id="UP000215256"/>
    </source>
</evidence>
<dbReference type="OrthoDB" id="8075160at2"/>
<proteinExistence type="predicted"/>
<dbReference type="AlphaFoldDB" id="A0A248UBX2"/>
<dbReference type="RefSeq" id="WP_095444986.1">
    <property type="nucleotide sequence ID" value="NZ_CP022603.1"/>
</dbReference>
<gene>
    <name evidence="1" type="ORF">CES85_4976</name>
</gene>
<name>A0A248UBX2_9HYPH</name>
<protein>
    <submittedName>
        <fullName evidence="1">Uncharacterized protein</fullName>
    </submittedName>
</protein>
<dbReference type="Proteomes" id="UP000215256">
    <property type="component" value="Chromosome 2"/>
</dbReference>
<dbReference type="KEGG" id="och:CES85_4976"/>
<reference evidence="1 2" key="1">
    <citation type="submission" date="2017-07" db="EMBL/GenBank/DDBJ databases">
        <title>Phylogenetic study on the rhizospheric bacterium Ochrobactrum sp. A44.</title>
        <authorList>
            <person name="Krzyzanowska D.M."/>
            <person name="Ossowicki A."/>
            <person name="Rajewska M."/>
            <person name="Maciag T."/>
            <person name="Kaczynski Z."/>
            <person name="Czerwicka M."/>
            <person name="Jafra S."/>
        </authorList>
    </citation>
    <scope>NUCLEOTIDE SEQUENCE [LARGE SCALE GENOMIC DNA]</scope>
    <source>
        <strain evidence="1 2">A44</strain>
    </source>
</reference>
<dbReference type="EMBL" id="CP022603">
    <property type="protein sequence ID" value="ASV84184.1"/>
    <property type="molecule type" value="Genomic_DNA"/>
</dbReference>
<accession>A0A248UBX2</accession>
<sequence>MNAAILSSENMSSISLLIPKTLGAWNALEARYASQLSPDELDHLFALYVLGLTFPFYKEEKPAVHLDACRNLLALKLAKDRVERALCTVPPITQSWVERALMSIEQLGAKDGQRLFEQRQKSNQILNSIELTPAGDSNGAGREHD</sequence>
<evidence type="ECO:0000313" key="1">
    <source>
        <dbReference type="EMBL" id="ASV84184.1"/>
    </source>
</evidence>
<organism evidence="1 2">
    <name type="scientific">Ochrobactrum quorumnocens</name>
    <dbReference type="NCBI Taxonomy" id="271865"/>
    <lineage>
        <taxon>Bacteria</taxon>
        <taxon>Pseudomonadati</taxon>
        <taxon>Pseudomonadota</taxon>
        <taxon>Alphaproteobacteria</taxon>
        <taxon>Hyphomicrobiales</taxon>
        <taxon>Brucellaceae</taxon>
        <taxon>Brucella/Ochrobactrum group</taxon>
        <taxon>Ochrobactrum</taxon>
    </lineage>
</organism>